<comment type="caution">
    <text evidence="1">The sequence shown here is derived from an EMBL/GenBank/DDBJ whole genome shotgun (WGS) entry which is preliminary data.</text>
</comment>
<gene>
    <name evidence="1" type="ORF">Tci_891158</name>
</gene>
<dbReference type="EMBL" id="BKCJ011312655">
    <property type="protein sequence ID" value="GFD19189.1"/>
    <property type="molecule type" value="Genomic_DNA"/>
</dbReference>
<dbReference type="AlphaFoldDB" id="A0A699UCJ6"/>
<reference evidence="1" key="1">
    <citation type="journal article" date="2019" name="Sci. Rep.">
        <title>Draft genome of Tanacetum cinerariifolium, the natural source of mosquito coil.</title>
        <authorList>
            <person name="Yamashiro T."/>
            <person name="Shiraishi A."/>
            <person name="Satake H."/>
            <person name="Nakayama K."/>
        </authorList>
    </citation>
    <scope>NUCLEOTIDE SEQUENCE</scope>
</reference>
<organism evidence="1">
    <name type="scientific">Tanacetum cinerariifolium</name>
    <name type="common">Dalmatian daisy</name>
    <name type="synonym">Chrysanthemum cinerariifolium</name>
    <dbReference type="NCBI Taxonomy" id="118510"/>
    <lineage>
        <taxon>Eukaryota</taxon>
        <taxon>Viridiplantae</taxon>
        <taxon>Streptophyta</taxon>
        <taxon>Embryophyta</taxon>
        <taxon>Tracheophyta</taxon>
        <taxon>Spermatophyta</taxon>
        <taxon>Magnoliopsida</taxon>
        <taxon>eudicotyledons</taxon>
        <taxon>Gunneridae</taxon>
        <taxon>Pentapetalae</taxon>
        <taxon>asterids</taxon>
        <taxon>campanulids</taxon>
        <taxon>Asterales</taxon>
        <taxon>Asteraceae</taxon>
        <taxon>Asteroideae</taxon>
        <taxon>Anthemideae</taxon>
        <taxon>Anthemidinae</taxon>
        <taxon>Tanacetum</taxon>
    </lineage>
</organism>
<proteinExistence type="predicted"/>
<sequence>MGTSSGLKTRSLNGMITSIWIGSHVHRDDDKIYKFKEGNCKRLHIQDIEDMLLLLVQGNLINLTIEERFAFNVSLRIFTRSIVIQWRMEDLQLRVKSYQKKLNLTNSDTYHSDLKRKEAYIAYSNPRGFICQNKDK</sequence>
<evidence type="ECO:0000313" key="1">
    <source>
        <dbReference type="EMBL" id="GFD19189.1"/>
    </source>
</evidence>
<feature type="non-terminal residue" evidence="1">
    <location>
        <position position="136"/>
    </location>
</feature>
<protein>
    <submittedName>
        <fullName evidence="1">Uncharacterized protein</fullName>
    </submittedName>
</protein>
<name>A0A699UCJ6_TANCI</name>
<accession>A0A699UCJ6</accession>